<feature type="compositionally biased region" description="Polar residues" evidence="1">
    <location>
        <begin position="1"/>
        <end position="16"/>
    </location>
</feature>
<sequence>MSAPSGTTRNLPTVSILSAPRITAPRPKRPPVPAAQRKASRQAAAERSADIDATLEEWYQEVDAKAEQLASRFNMKAPWFIEQLYYGGQRQIHKRAGNAYNAFYHQKQQELEEQGIRHPGGIVKLHELYDEEYKATPQEKLDELIAAHKEAKELHAATRIQGNPAKMQDLLATCNTMIDLFKGLRRRVGVEGFFVVVSSRVEFPFQPQWYFTVDALRDYLPVAIRAWDHSTLGFKLQAFASAGCDVANLTRTSQEKSKFLKADIVWLVNVALIDITGNADANMKYVDYECGIVQRYGVVLEGWPVEPFQQPSRMGNAIGQLECVRDALKTGKCYFRKIDKKVANGEVVKRMRKTRSDKGIAKGPRVPTGDSEDEEDDDDEEDNVDDNSGAPSDDTHPQVPDGTSGAASSGAETGANSASSVDPSTSSSQASNKRKRMKRPGGKASKARRTRKKAAVDGSVDPPAAEGTTAST</sequence>
<feature type="region of interest" description="Disordered" evidence="1">
    <location>
        <begin position="350"/>
        <end position="472"/>
    </location>
</feature>
<feature type="compositionally biased region" description="Low complexity" evidence="1">
    <location>
        <begin position="34"/>
        <end position="46"/>
    </location>
</feature>
<gene>
    <name evidence="2" type="ORF">FISHEDRAFT_79116</name>
</gene>
<proteinExistence type="predicted"/>
<organism evidence="2 3">
    <name type="scientific">Fistulina hepatica ATCC 64428</name>
    <dbReference type="NCBI Taxonomy" id="1128425"/>
    <lineage>
        <taxon>Eukaryota</taxon>
        <taxon>Fungi</taxon>
        <taxon>Dikarya</taxon>
        <taxon>Basidiomycota</taxon>
        <taxon>Agaricomycotina</taxon>
        <taxon>Agaricomycetes</taxon>
        <taxon>Agaricomycetidae</taxon>
        <taxon>Agaricales</taxon>
        <taxon>Fistulinaceae</taxon>
        <taxon>Fistulina</taxon>
    </lineage>
</organism>
<feature type="compositionally biased region" description="Basic residues" evidence="1">
    <location>
        <begin position="432"/>
        <end position="453"/>
    </location>
</feature>
<evidence type="ECO:0000256" key="1">
    <source>
        <dbReference type="SAM" id="MobiDB-lite"/>
    </source>
</evidence>
<name>A0A0D6ZYC2_9AGAR</name>
<dbReference type="OrthoDB" id="3253416at2759"/>
<accession>A0A0D6ZYC2</accession>
<feature type="compositionally biased region" description="Basic and acidic residues" evidence="1">
    <location>
        <begin position="350"/>
        <end position="360"/>
    </location>
</feature>
<evidence type="ECO:0000313" key="3">
    <source>
        <dbReference type="Proteomes" id="UP000054144"/>
    </source>
</evidence>
<keyword evidence="3" id="KW-1185">Reference proteome</keyword>
<evidence type="ECO:0000313" key="2">
    <source>
        <dbReference type="EMBL" id="KIY42817.1"/>
    </source>
</evidence>
<feature type="region of interest" description="Disordered" evidence="1">
    <location>
        <begin position="1"/>
        <end position="47"/>
    </location>
</feature>
<feature type="compositionally biased region" description="Low complexity" evidence="1">
    <location>
        <begin position="402"/>
        <end position="431"/>
    </location>
</feature>
<reference evidence="2 3" key="1">
    <citation type="journal article" date="2015" name="Fungal Genet. Biol.">
        <title>Evolution of novel wood decay mechanisms in Agaricales revealed by the genome sequences of Fistulina hepatica and Cylindrobasidium torrendii.</title>
        <authorList>
            <person name="Floudas D."/>
            <person name="Held B.W."/>
            <person name="Riley R."/>
            <person name="Nagy L.G."/>
            <person name="Koehler G."/>
            <person name="Ransdell A.S."/>
            <person name="Younus H."/>
            <person name="Chow J."/>
            <person name="Chiniquy J."/>
            <person name="Lipzen A."/>
            <person name="Tritt A."/>
            <person name="Sun H."/>
            <person name="Haridas S."/>
            <person name="LaButti K."/>
            <person name="Ohm R.A."/>
            <person name="Kues U."/>
            <person name="Blanchette R.A."/>
            <person name="Grigoriev I.V."/>
            <person name="Minto R.E."/>
            <person name="Hibbett D.S."/>
        </authorList>
    </citation>
    <scope>NUCLEOTIDE SEQUENCE [LARGE SCALE GENOMIC DNA]</scope>
    <source>
        <strain evidence="2 3">ATCC 64428</strain>
    </source>
</reference>
<protein>
    <submittedName>
        <fullName evidence="2">Uncharacterized protein</fullName>
    </submittedName>
</protein>
<dbReference type="AlphaFoldDB" id="A0A0D6ZYC2"/>
<dbReference type="EMBL" id="KN882155">
    <property type="protein sequence ID" value="KIY42817.1"/>
    <property type="molecule type" value="Genomic_DNA"/>
</dbReference>
<feature type="compositionally biased region" description="Acidic residues" evidence="1">
    <location>
        <begin position="370"/>
        <end position="385"/>
    </location>
</feature>
<dbReference type="Proteomes" id="UP000054144">
    <property type="component" value="Unassembled WGS sequence"/>
</dbReference>